<keyword evidence="4" id="KW-0507">mRNA processing</keyword>
<dbReference type="PANTHER" id="PTHR15818:SF2">
    <property type="entry name" value="G-PATCH DOMAIN AND KOW MOTIFS-CONTAINING PROTEIN"/>
    <property type="match status" value="1"/>
</dbReference>
<dbReference type="InterPro" id="IPR045166">
    <property type="entry name" value="Spp2-like"/>
</dbReference>
<feature type="compositionally biased region" description="Polar residues" evidence="5">
    <location>
        <begin position="103"/>
        <end position="120"/>
    </location>
</feature>
<dbReference type="STRING" id="1460663.A0A177BZ32"/>
<evidence type="ECO:0000256" key="3">
    <source>
        <dbReference type="ARBA" id="ARBA00023242"/>
    </source>
</evidence>
<evidence type="ECO:0000256" key="1">
    <source>
        <dbReference type="ARBA" id="ARBA00004123"/>
    </source>
</evidence>
<proteinExistence type="inferred from homology"/>
<name>A0A177BZ32_9PLEO</name>
<evidence type="ECO:0000313" key="7">
    <source>
        <dbReference type="EMBL" id="OAG00633.1"/>
    </source>
</evidence>
<dbReference type="GO" id="GO:0000398">
    <property type="term" value="P:mRNA splicing, via spliceosome"/>
    <property type="evidence" value="ECO:0007669"/>
    <property type="project" value="UniProtKB-UniRule"/>
</dbReference>
<dbReference type="Pfam" id="PF12656">
    <property type="entry name" value="G-patch_2"/>
    <property type="match status" value="1"/>
</dbReference>
<evidence type="ECO:0000256" key="2">
    <source>
        <dbReference type="ARBA" id="ARBA00008576"/>
    </source>
</evidence>
<feature type="compositionally biased region" description="Basic and acidic residues" evidence="5">
    <location>
        <begin position="419"/>
        <end position="430"/>
    </location>
</feature>
<dbReference type="OrthoDB" id="5577072at2759"/>
<feature type="region of interest" description="Disordered" evidence="5">
    <location>
        <begin position="254"/>
        <end position="480"/>
    </location>
</feature>
<feature type="compositionally biased region" description="Basic and acidic residues" evidence="5">
    <location>
        <begin position="325"/>
        <end position="381"/>
    </location>
</feature>
<keyword evidence="3 4" id="KW-0539">Nucleus</keyword>
<dbReference type="InterPro" id="IPR026822">
    <property type="entry name" value="Spp2/MOS2_G-patch"/>
</dbReference>
<feature type="compositionally biased region" description="Basic and acidic residues" evidence="5">
    <location>
        <begin position="283"/>
        <end position="296"/>
    </location>
</feature>
<organism evidence="7 8">
    <name type="scientific">Paraphaeosphaeria sporulosa</name>
    <dbReference type="NCBI Taxonomy" id="1460663"/>
    <lineage>
        <taxon>Eukaryota</taxon>
        <taxon>Fungi</taxon>
        <taxon>Dikarya</taxon>
        <taxon>Ascomycota</taxon>
        <taxon>Pezizomycotina</taxon>
        <taxon>Dothideomycetes</taxon>
        <taxon>Pleosporomycetidae</taxon>
        <taxon>Pleosporales</taxon>
        <taxon>Massarineae</taxon>
        <taxon>Didymosphaeriaceae</taxon>
        <taxon>Paraphaeosphaeria</taxon>
    </lineage>
</organism>
<comment type="subcellular location">
    <subcellularLocation>
        <location evidence="1 4">Nucleus</location>
    </subcellularLocation>
</comment>
<evidence type="ECO:0000313" key="8">
    <source>
        <dbReference type="Proteomes" id="UP000077069"/>
    </source>
</evidence>
<comment type="function">
    <text evidence="4">Involved in spliceosome maturation and the first step of pre-mRNA splicing.</text>
</comment>
<evidence type="ECO:0000259" key="6">
    <source>
        <dbReference type="PROSITE" id="PS50174"/>
    </source>
</evidence>
<feature type="compositionally biased region" description="Basic and acidic residues" evidence="5">
    <location>
        <begin position="212"/>
        <end position="231"/>
    </location>
</feature>
<feature type="region of interest" description="Disordered" evidence="5">
    <location>
        <begin position="1"/>
        <end position="147"/>
    </location>
</feature>
<keyword evidence="4" id="KW-0508">mRNA splicing</keyword>
<dbReference type="PANTHER" id="PTHR15818">
    <property type="entry name" value="G PATCH AND KOW-CONTAINING"/>
    <property type="match status" value="1"/>
</dbReference>
<feature type="compositionally biased region" description="Basic and acidic residues" evidence="5">
    <location>
        <begin position="439"/>
        <end position="480"/>
    </location>
</feature>
<protein>
    <recommendedName>
        <fullName evidence="4">Pre-mRNA-splicing factor</fullName>
    </recommendedName>
</protein>
<dbReference type="InterPro" id="IPR000467">
    <property type="entry name" value="G_patch_dom"/>
</dbReference>
<dbReference type="GO" id="GO:0003676">
    <property type="term" value="F:nucleic acid binding"/>
    <property type="evidence" value="ECO:0007669"/>
    <property type="project" value="InterPro"/>
</dbReference>
<reference evidence="7 8" key="1">
    <citation type="submission" date="2016-05" db="EMBL/GenBank/DDBJ databases">
        <title>Comparative analysis of secretome profiles of manganese(II)-oxidizing ascomycete fungi.</title>
        <authorList>
            <consortium name="DOE Joint Genome Institute"/>
            <person name="Zeiner C.A."/>
            <person name="Purvine S.O."/>
            <person name="Zink E.M."/>
            <person name="Wu S."/>
            <person name="Pasa-Tolic L."/>
            <person name="Chaput D.L."/>
            <person name="Haridas S."/>
            <person name="Grigoriev I.V."/>
            <person name="Santelli C.M."/>
            <person name="Hansel C.M."/>
        </authorList>
    </citation>
    <scope>NUCLEOTIDE SEQUENCE [LARGE SCALE GENOMIC DNA]</scope>
    <source>
        <strain evidence="7 8">AP3s5-JAC2a</strain>
    </source>
</reference>
<evidence type="ECO:0000256" key="4">
    <source>
        <dbReference type="RuleBase" id="RU369096"/>
    </source>
</evidence>
<comment type="similarity">
    <text evidence="2 4">Belongs to the SPP2 family.</text>
</comment>
<evidence type="ECO:0000256" key="5">
    <source>
        <dbReference type="SAM" id="MobiDB-lite"/>
    </source>
</evidence>
<dbReference type="AlphaFoldDB" id="A0A177BZ32"/>
<feature type="compositionally biased region" description="Basic and acidic residues" evidence="5">
    <location>
        <begin position="398"/>
        <end position="412"/>
    </location>
</feature>
<dbReference type="InParanoid" id="A0A177BZ32"/>
<accession>A0A177BZ32</accession>
<gene>
    <name evidence="7" type="ORF">CC84DRAFT_1199464</name>
</gene>
<keyword evidence="4" id="KW-0747">Spliceosome</keyword>
<feature type="compositionally biased region" description="Basic and acidic residues" evidence="5">
    <location>
        <begin position="135"/>
        <end position="147"/>
    </location>
</feature>
<sequence>MATGGFKLSLAGAKGKPGFKKPTEQPTKRRRLALDDDEPEDTDAKQEITGWDAAEGGAVDANKKEETKGPRIIPALPNRDWREVAQKRQLARTGAPAHAEGSNGDNAAQLEQPQMASGLTTFDKKDEPEPMDVDGEVKPEDNRTEEEKLQAEAFEALINGKPKDQTVIPISEEEAFENDMREAPDAPDLAAYEATPIEGFGAALLRGMGWKDGDSLSKDKKPAAKPKEPKMRPALLGIGAKPEAAVGVELSEWAGPKKGGKKAIQYNPVALKNKRTGEIITEEELKERLAKQKEADVQAARNNTFVGDDDEDEGERRREKRRARKERDRRDDDYDSERRKEKSRRRDRDEEYSDRDRRREKKYSEYEDSDRDRRRDKKYRDDEYEYDDRKREKRRERERRDRSRSPYDDERREKRRERDRRERSVDSKDRRERRRERSRSRDKDEKRRKRREYEYGDERDERRSKNSDEKYDKYDKYSQK</sequence>
<keyword evidence="8" id="KW-1185">Reference proteome</keyword>
<dbReference type="GO" id="GO:0005681">
    <property type="term" value="C:spliceosomal complex"/>
    <property type="evidence" value="ECO:0007669"/>
    <property type="project" value="UniProtKB-UniRule"/>
</dbReference>
<feature type="domain" description="G-patch" evidence="6">
    <location>
        <begin position="197"/>
        <end position="243"/>
    </location>
</feature>
<dbReference type="Proteomes" id="UP000077069">
    <property type="component" value="Unassembled WGS sequence"/>
</dbReference>
<dbReference type="GeneID" id="28765103"/>
<dbReference type="PROSITE" id="PS50174">
    <property type="entry name" value="G_PATCH"/>
    <property type="match status" value="1"/>
</dbReference>
<dbReference type="RefSeq" id="XP_018030998.1">
    <property type="nucleotide sequence ID" value="XM_018181617.1"/>
</dbReference>
<feature type="region of interest" description="Disordered" evidence="5">
    <location>
        <begin position="212"/>
        <end position="237"/>
    </location>
</feature>
<dbReference type="EMBL" id="KV441559">
    <property type="protein sequence ID" value="OAG00633.1"/>
    <property type="molecule type" value="Genomic_DNA"/>
</dbReference>